<keyword evidence="2" id="KW-1133">Transmembrane helix</keyword>
<feature type="transmembrane region" description="Helical" evidence="2">
    <location>
        <begin position="203"/>
        <end position="231"/>
    </location>
</feature>
<evidence type="ECO:0000256" key="1">
    <source>
        <dbReference type="ARBA" id="ARBA00023125"/>
    </source>
</evidence>
<dbReference type="SUPFAM" id="SSF47413">
    <property type="entry name" value="lambda repressor-like DNA-binding domains"/>
    <property type="match status" value="1"/>
</dbReference>
<gene>
    <name evidence="4" type="ORF">OL234_10760</name>
</gene>
<dbReference type="InterPro" id="IPR010982">
    <property type="entry name" value="Lambda_DNA-bd_dom_sf"/>
</dbReference>
<evidence type="ECO:0000259" key="3">
    <source>
        <dbReference type="PROSITE" id="PS50943"/>
    </source>
</evidence>
<geneLocation type="plasmid" evidence="4 5">
    <name>unnamed1</name>
</geneLocation>
<dbReference type="Proteomes" id="UP001179647">
    <property type="component" value="Plasmid unnamed1"/>
</dbReference>
<dbReference type="KEGG" id="vie:OL234_10760"/>
<protein>
    <submittedName>
        <fullName evidence="4">Helix-turn-helix domain-containing protein</fullName>
    </submittedName>
</protein>
<dbReference type="EMBL" id="CP110233">
    <property type="protein sequence ID" value="WEG74378.1"/>
    <property type="molecule type" value="Genomic_DNA"/>
</dbReference>
<proteinExistence type="predicted"/>
<dbReference type="PANTHER" id="PTHR46558">
    <property type="entry name" value="TRACRIPTIONAL REGULATORY PROTEIN-RELATED-RELATED"/>
    <property type="match status" value="1"/>
</dbReference>
<feature type="transmembrane region" description="Helical" evidence="2">
    <location>
        <begin position="139"/>
        <end position="161"/>
    </location>
</feature>
<organism evidence="4 5">
    <name type="scientific">Vagococcus intermedius</name>
    <dbReference type="NCBI Taxonomy" id="2991418"/>
    <lineage>
        <taxon>Bacteria</taxon>
        <taxon>Bacillati</taxon>
        <taxon>Bacillota</taxon>
        <taxon>Bacilli</taxon>
        <taxon>Lactobacillales</taxon>
        <taxon>Enterococcaceae</taxon>
        <taxon>Vagococcus</taxon>
    </lineage>
</organism>
<keyword evidence="2" id="KW-0472">Membrane</keyword>
<keyword evidence="4" id="KW-0614">Plasmid</keyword>
<dbReference type="RefSeq" id="WP_275470178.1">
    <property type="nucleotide sequence ID" value="NZ_CP110233.1"/>
</dbReference>
<dbReference type="InterPro" id="IPR001387">
    <property type="entry name" value="Cro/C1-type_HTH"/>
</dbReference>
<dbReference type="Gene3D" id="1.10.260.40">
    <property type="entry name" value="lambda repressor-like DNA-binding domains"/>
    <property type="match status" value="1"/>
</dbReference>
<feature type="domain" description="HTH cro/C1-type" evidence="3">
    <location>
        <begin position="13"/>
        <end position="67"/>
    </location>
</feature>
<accession>A0AAF0CWX0</accession>
<keyword evidence="2" id="KW-0812">Transmembrane</keyword>
<dbReference type="PROSITE" id="PS50943">
    <property type="entry name" value="HTH_CROC1"/>
    <property type="match status" value="1"/>
</dbReference>
<keyword evidence="5" id="KW-1185">Reference proteome</keyword>
<dbReference type="GO" id="GO:0003677">
    <property type="term" value="F:DNA binding"/>
    <property type="evidence" value="ECO:0007669"/>
    <property type="project" value="UniProtKB-KW"/>
</dbReference>
<dbReference type="AlphaFoldDB" id="A0AAF0CWX0"/>
<evidence type="ECO:0000313" key="4">
    <source>
        <dbReference type="EMBL" id="WEG74378.1"/>
    </source>
</evidence>
<name>A0AAF0CWX0_9ENTE</name>
<reference evidence="4" key="1">
    <citation type="submission" date="2022-10" db="EMBL/GenBank/DDBJ databases">
        <title>Vagococcus sp. isolated from poultry meat.</title>
        <authorList>
            <person name="Johansson P."/>
            <person name="Bjorkroth J."/>
        </authorList>
    </citation>
    <scope>NUCLEOTIDE SEQUENCE</scope>
    <source>
        <strain evidence="4">STAA11</strain>
        <plasmid evidence="4">unnamed1</plasmid>
    </source>
</reference>
<dbReference type="Pfam" id="PF01381">
    <property type="entry name" value="HTH_3"/>
    <property type="match status" value="1"/>
</dbReference>
<evidence type="ECO:0000313" key="5">
    <source>
        <dbReference type="Proteomes" id="UP001179647"/>
    </source>
</evidence>
<dbReference type="PANTHER" id="PTHR46558:SF13">
    <property type="entry name" value="HTH-TYPE TRANSCRIPTIONAL REGULATOR IMMR"/>
    <property type="match status" value="1"/>
</dbReference>
<evidence type="ECO:0000256" key="2">
    <source>
        <dbReference type="SAM" id="Phobius"/>
    </source>
</evidence>
<dbReference type="SMART" id="SM00530">
    <property type="entry name" value="HTH_XRE"/>
    <property type="match status" value="1"/>
</dbReference>
<dbReference type="CDD" id="cd00093">
    <property type="entry name" value="HTH_XRE"/>
    <property type="match status" value="1"/>
</dbReference>
<keyword evidence="1" id="KW-0238">DNA-binding</keyword>
<sequence>MDERKPITNGQKIKNLRLQNNMTQEELGTKLNVTRQALAKWESNTSSPPIESLVLLSKLFNVTLNDLLVTNTISKKEEREICAENIKKAFFLLKNYEDQKYIYDKNINIVQNFDGNVKDVFKATPWRFREIKFSKLKPIIIPFIILFSIYMVFRLLFALLMGDKLLTIMKENFIDFQNYLKDIFDIVTFNFTYSNSDLALVKFVAFIKIFTILLIPIIVYLFVSYIFYFIYAEEGFDKHKDKIDFNKYPKLKKLEEEKESADKVVNKLYPVLNGYWDNKINSSIRSYVPQNYFNLFSLEYMYGILLNKRANNLTEAINVYEQDMHNRRIESIQRESAYYSKLSAEYSKATVEMVNDYLNDPLRMYYM</sequence>